<reference evidence="1 2" key="1">
    <citation type="submission" date="2019-01" db="EMBL/GenBank/DDBJ databases">
        <title>A draft genome assembly of the solar-powered sea slug Elysia chlorotica.</title>
        <authorList>
            <person name="Cai H."/>
            <person name="Li Q."/>
            <person name="Fang X."/>
            <person name="Li J."/>
            <person name="Curtis N.E."/>
            <person name="Altenburger A."/>
            <person name="Shibata T."/>
            <person name="Feng M."/>
            <person name="Maeda T."/>
            <person name="Schwartz J.A."/>
            <person name="Shigenobu S."/>
            <person name="Lundholm N."/>
            <person name="Nishiyama T."/>
            <person name="Yang H."/>
            <person name="Hasebe M."/>
            <person name="Li S."/>
            <person name="Pierce S.K."/>
            <person name="Wang J."/>
        </authorList>
    </citation>
    <scope>NUCLEOTIDE SEQUENCE [LARGE SCALE GENOMIC DNA]</scope>
    <source>
        <strain evidence="1">EC2010</strain>
        <tissue evidence="1">Whole organism of an adult</tissue>
    </source>
</reference>
<keyword evidence="2" id="KW-1185">Reference proteome</keyword>
<evidence type="ECO:0000313" key="1">
    <source>
        <dbReference type="EMBL" id="RUS82991.1"/>
    </source>
</evidence>
<accession>A0A433TN94</accession>
<sequence length="103" mass="11096">MTTRPAAESAESFNCHTILTPGGGFNQADFNCTLFGDEALTEHYSETRPTEGSPRCPRPALSPECPVQVSTKTVANCHCSVEGGKNYTANDALRYSVTHSLLM</sequence>
<gene>
    <name evidence="1" type="ORF">EGW08_009228</name>
</gene>
<comment type="caution">
    <text evidence="1">The sequence shown here is derived from an EMBL/GenBank/DDBJ whole genome shotgun (WGS) entry which is preliminary data.</text>
</comment>
<dbReference type="Proteomes" id="UP000271974">
    <property type="component" value="Unassembled WGS sequence"/>
</dbReference>
<evidence type="ECO:0000313" key="2">
    <source>
        <dbReference type="Proteomes" id="UP000271974"/>
    </source>
</evidence>
<organism evidence="1 2">
    <name type="scientific">Elysia chlorotica</name>
    <name type="common">Eastern emerald elysia</name>
    <name type="synonym">Sea slug</name>
    <dbReference type="NCBI Taxonomy" id="188477"/>
    <lineage>
        <taxon>Eukaryota</taxon>
        <taxon>Metazoa</taxon>
        <taxon>Spiralia</taxon>
        <taxon>Lophotrochozoa</taxon>
        <taxon>Mollusca</taxon>
        <taxon>Gastropoda</taxon>
        <taxon>Heterobranchia</taxon>
        <taxon>Euthyneura</taxon>
        <taxon>Panpulmonata</taxon>
        <taxon>Sacoglossa</taxon>
        <taxon>Placobranchoidea</taxon>
        <taxon>Plakobranchidae</taxon>
        <taxon>Elysia</taxon>
    </lineage>
</organism>
<name>A0A433TN94_ELYCH</name>
<dbReference type="EMBL" id="RQTK01000262">
    <property type="protein sequence ID" value="RUS82991.1"/>
    <property type="molecule type" value="Genomic_DNA"/>
</dbReference>
<dbReference type="AlphaFoldDB" id="A0A433TN94"/>
<protein>
    <submittedName>
        <fullName evidence="1">Uncharacterized protein</fullName>
    </submittedName>
</protein>
<proteinExistence type="predicted"/>